<protein>
    <submittedName>
        <fullName evidence="2">Uncharacterized protein</fullName>
    </submittedName>
</protein>
<keyword evidence="3" id="KW-1185">Reference proteome</keyword>
<dbReference type="Proteomes" id="UP000694545">
    <property type="component" value="Unplaced"/>
</dbReference>
<evidence type="ECO:0000313" key="2">
    <source>
        <dbReference type="Ensembl" id="ENSVKKP00000026593.1"/>
    </source>
</evidence>
<keyword evidence="1" id="KW-1133">Transmembrane helix</keyword>
<feature type="transmembrane region" description="Helical" evidence="1">
    <location>
        <begin position="19"/>
        <end position="36"/>
    </location>
</feature>
<dbReference type="AlphaFoldDB" id="A0A8D2LUG4"/>
<proteinExistence type="predicted"/>
<keyword evidence="1" id="KW-0472">Membrane</keyword>
<accession>A0A8D2LUG4</accession>
<sequence>MVVNSHITNSHQIHMTQPLLIWVLYIQTVAIFTIVDKPKGSLYFYRSKQCEISDSRAKTPSFAEDHDPLHTLCFPINKLLAKHHRIAFYLKALSKSSEPCKPPRALHSMRMSLPKEINTCSAFSNPMRDTFHNIRHYLLSLLLCLPTPFQGKRTN</sequence>
<evidence type="ECO:0000313" key="3">
    <source>
        <dbReference type="Proteomes" id="UP000694545"/>
    </source>
</evidence>
<evidence type="ECO:0000256" key="1">
    <source>
        <dbReference type="SAM" id="Phobius"/>
    </source>
</evidence>
<keyword evidence="1" id="KW-0812">Transmembrane</keyword>
<reference evidence="2" key="1">
    <citation type="submission" date="2025-08" db="UniProtKB">
        <authorList>
            <consortium name="Ensembl"/>
        </authorList>
    </citation>
    <scope>IDENTIFICATION</scope>
</reference>
<organism evidence="2 3">
    <name type="scientific">Varanus komodoensis</name>
    <name type="common">Komodo dragon</name>
    <dbReference type="NCBI Taxonomy" id="61221"/>
    <lineage>
        <taxon>Eukaryota</taxon>
        <taxon>Metazoa</taxon>
        <taxon>Chordata</taxon>
        <taxon>Craniata</taxon>
        <taxon>Vertebrata</taxon>
        <taxon>Euteleostomi</taxon>
        <taxon>Lepidosauria</taxon>
        <taxon>Squamata</taxon>
        <taxon>Bifurcata</taxon>
        <taxon>Unidentata</taxon>
        <taxon>Episquamata</taxon>
        <taxon>Toxicofera</taxon>
        <taxon>Anguimorpha</taxon>
        <taxon>Paleoanguimorpha</taxon>
        <taxon>Varanoidea</taxon>
        <taxon>Varanidae</taxon>
        <taxon>Varanus</taxon>
    </lineage>
</organism>
<name>A0A8D2LUG4_VARKO</name>
<dbReference type="Ensembl" id="ENSVKKT00000027244.1">
    <property type="protein sequence ID" value="ENSVKKP00000026593.1"/>
    <property type="gene ID" value="ENSVKKG00000017339.1"/>
</dbReference>
<reference evidence="2" key="2">
    <citation type="submission" date="2025-09" db="UniProtKB">
        <authorList>
            <consortium name="Ensembl"/>
        </authorList>
    </citation>
    <scope>IDENTIFICATION</scope>
</reference>